<proteinExistence type="predicted"/>
<evidence type="ECO:0000313" key="1">
    <source>
        <dbReference type="EMBL" id="SVE40173.1"/>
    </source>
</evidence>
<protein>
    <submittedName>
        <fullName evidence="1">Uncharacterized protein</fullName>
    </submittedName>
</protein>
<organism evidence="1">
    <name type="scientific">marine metagenome</name>
    <dbReference type="NCBI Taxonomy" id="408172"/>
    <lineage>
        <taxon>unclassified sequences</taxon>
        <taxon>metagenomes</taxon>
        <taxon>ecological metagenomes</taxon>
    </lineage>
</organism>
<sequence>MGDFVEKNTKTASFYLSLVYRNAHKTEFPELKNDAINAMKEHSIEMQQPPYFLGDREMDPELAELSNIY</sequence>
<reference evidence="1" key="1">
    <citation type="submission" date="2018-05" db="EMBL/GenBank/DDBJ databases">
        <authorList>
            <person name="Lanie J.A."/>
            <person name="Ng W.-L."/>
            <person name="Kazmierczak K.M."/>
            <person name="Andrzejewski T.M."/>
            <person name="Davidsen T.M."/>
            <person name="Wayne K.J."/>
            <person name="Tettelin H."/>
            <person name="Glass J.I."/>
            <person name="Rusch D."/>
            <person name="Podicherti R."/>
            <person name="Tsui H.-C.T."/>
            <person name="Winkler M.E."/>
        </authorList>
    </citation>
    <scope>NUCLEOTIDE SEQUENCE</scope>
</reference>
<dbReference type="AlphaFoldDB" id="A0A383D7B8"/>
<dbReference type="EMBL" id="UINC01214785">
    <property type="protein sequence ID" value="SVE40173.1"/>
    <property type="molecule type" value="Genomic_DNA"/>
</dbReference>
<name>A0A383D7B8_9ZZZZ</name>
<accession>A0A383D7B8</accession>
<gene>
    <name evidence="1" type="ORF">METZ01_LOCUS493027</name>
</gene>